<evidence type="ECO:0000256" key="6">
    <source>
        <dbReference type="ARBA" id="ARBA00022824"/>
    </source>
</evidence>
<accession>A0ABM3QIC2</accession>
<organism evidence="14 15">
    <name type="scientific">Spinacia oleracea</name>
    <name type="common">Spinach</name>
    <dbReference type="NCBI Taxonomy" id="3562"/>
    <lineage>
        <taxon>Eukaryota</taxon>
        <taxon>Viridiplantae</taxon>
        <taxon>Streptophyta</taxon>
        <taxon>Embryophyta</taxon>
        <taxon>Tracheophyta</taxon>
        <taxon>Spermatophyta</taxon>
        <taxon>Magnoliopsida</taxon>
        <taxon>eudicotyledons</taxon>
        <taxon>Gunneridae</taxon>
        <taxon>Pentapetalae</taxon>
        <taxon>Caryophyllales</taxon>
        <taxon>Chenopodiaceae</taxon>
        <taxon>Chenopodioideae</taxon>
        <taxon>Anserineae</taxon>
        <taxon>Spinacia</taxon>
    </lineage>
</organism>
<dbReference type="InterPro" id="IPR004255">
    <property type="entry name" value="O-acyltransferase_WSD1_N"/>
</dbReference>
<evidence type="ECO:0000313" key="14">
    <source>
        <dbReference type="Proteomes" id="UP000813463"/>
    </source>
</evidence>
<dbReference type="GeneID" id="110795372"/>
<feature type="compositionally biased region" description="Acidic residues" evidence="11">
    <location>
        <begin position="101"/>
        <end position="130"/>
    </location>
</feature>
<keyword evidence="6" id="KW-0256">Endoplasmic reticulum</keyword>
<reference evidence="14" key="1">
    <citation type="journal article" date="2021" name="Nat. Commun.">
        <title>Genomic analyses provide insights into spinach domestication and the genetic basis of agronomic traits.</title>
        <authorList>
            <person name="Cai X."/>
            <person name="Sun X."/>
            <person name="Xu C."/>
            <person name="Sun H."/>
            <person name="Wang X."/>
            <person name="Ge C."/>
            <person name="Zhang Z."/>
            <person name="Wang Q."/>
            <person name="Fei Z."/>
            <person name="Jiao C."/>
            <person name="Wang Q."/>
        </authorList>
    </citation>
    <scope>NUCLEOTIDE SEQUENCE [LARGE SCALE GENOMIC DNA]</scope>
    <source>
        <strain evidence="14">cv. Varoflay</strain>
    </source>
</reference>
<evidence type="ECO:0000256" key="1">
    <source>
        <dbReference type="ARBA" id="ARBA00004162"/>
    </source>
</evidence>
<evidence type="ECO:0000256" key="7">
    <source>
        <dbReference type="ARBA" id="ARBA00023315"/>
    </source>
</evidence>
<dbReference type="InterPro" id="IPR009721">
    <property type="entry name" value="O-acyltransferase_WSD1_C"/>
</dbReference>
<dbReference type="Pfam" id="PF06974">
    <property type="entry name" value="WS_DGAT_C"/>
    <property type="match status" value="1"/>
</dbReference>
<evidence type="ECO:0000313" key="15">
    <source>
        <dbReference type="RefSeq" id="XP_056683100.1"/>
    </source>
</evidence>
<feature type="domain" description="O-acyltransferase WSD1-like N-terminal" evidence="12">
    <location>
        <begin position="148"/>
        <end position="204"/>
    </location>
</feature>
<comment type="subcellular location">
    <subcellularLocation>
        <location evidence="1">Cell membrane</location>
        <topology evidence="1">Single-pass membrane protein</topology>
    </subcellularLocation>
    <subcellularLocation>
        <location evidence="2">Endoplasmic reticulum membrane</location>
    </subcellularLocation>
</comment>
<dbReference type="PANTHER" id="PTHR31650:SF41">
    <property type="entry name" value="O-ACYLTRANSFERASE WSD1-LIKE ISOFORM X1"/>
    <property type="match status" value="1"/>
</dbReference>
<feature type="region of interest" description="Disordered" evidence="11">
    <location>
        <begin position="99"/>
        <end position="130"/>
    </location>
</feature>
<evidence type="ECO:0000259" key="13">
    <source>
        <dbReference type="Pfam" id="PF06974"/>
    </source>
</evidence>
<protein>
    <submittedName>
        <fullName evidence="15">Wax ester synthase/diacylglycerol acyltransferase 5-like</fullName>
    </submittedName>
</protein>
<comment type="catalytic activity">
    <reaction evidence="9">
        <text>a long chain fatty alcohol + a fatty acyl-CoA = a long-chain alcohol wax ester + CoA</text>
        <dbReference type="Rhea" id="RHEA:38443"/>
        <dbReference type="ChEBI" id="CHEBI:17135"/>
        <dbReference type="ChEBI" id="CHEBI:57287"/>
        <dbReference type="ChEBI" id="CHEBI:77636"/>
        <dbReference type="ChEBI" id="CHEBI:235323"/>
        <dbReference type="EC" id="2.3.1.75"/>
    </reaction>
</comment>
<dbReference type="InterPro" id="IPR045034">
    <property type="entry name" value="O-acyltransferase_WSD1-like"/>
</dbReference>
<dbReference type="Gene3D" id="3.30.559.10">
    <property type="entry name" value="Chloramphenicol acetyltransferase-like domain"/>
    <property type="match status" value="1"/>
</dbReference>
<feature type="domain" description="O-acyltransferase WSD1 C-terminal" evidence="13">
    <location>
        <begin position="342"/>
        <end position="486"/>
    </location>
</feature>
<dbReference type="PANTHER" id="PTHR31650">
    <property type="entry name" value="O-ACYLTRANSFERASE (WSD1-LIKE) FAMILY PROTEIN"/>
    <property type="match status" value="1"/>
</dbReference>
<proteinExistence type="inferred from homology"/>
<dbReference type="Proteomes" id="UP000813463">
    <property type="component" value="Chromosome 4"/>
</dbReference>
<comment type="pathway">
    <text evidence="3">Glycerolipid metabolism; triacylglycerol biosynthesis.</text>
</comment>
<keyword evidence="14" id="KW-1185">Reference proteome</keyword>
<evidence type="ECO:0000256" key="9">
    <source>
        <dbReference type="ARBA" id="ARBA00047604"/>
    </source>
</evidence>
<dbReference type="RefSeq" id="XP_056683100.1">
    <property type="nucleotide sequence ID" value="XM_056827122.1"/>
</dbReference>
<evidence type="ECO:0000259" key="12">
    <source>
        <dbReference type="Pfam" id="PF03007"/>
    </source>
</evidence>
<comment type="pathway">
    <text evidence="4">Lipid metabolism.</text>
</comment>
<evidence type="ECO:0000256" key="5">
    <source>
        <dbReference type="ARBA" id="ARBA00022679"/>
    </source>
</evidence>
<sequence length="496" mass="55797">MCDDEVDIEFENEVEAPKSPLSQIYLRLYRPTSEQIINCAMGVRDSIDVESVKNAISNSIMIKHPRFRSLVVRDHSSGRDHWKRTQVNIDDHIIVHQTTISEEDDDDAAADDNNDDDDDDDDADVDDYDDDDEKEAAINSFLADISVSTPLSENKPLWEVHVLMDLKCVVLRVHHAIGDGVSLMSMLSACFGKTQTTLEVEDEPTHERTRNIYIWALVKSIWFTFVFLIRVLGRLLWVKDQVSVITGGHGVQLLPRKLTTAKFLLQDFKSIKFAIPKVTCNDVLLGVIASGLSKYLDIKSSNGLQHALQLTAITPMNLRKHFCLQETSDLMMTRSKPGLCGWGNKSSGLLVPINCYKGLHPLEHVRAMKAIMEKKKQSFEAYFTYGVINFLVSYFGPKVVGWCIHRLFSHTTLAISNIIGPSEEIMIADNPVTYINVNVSSLPHAITMQMVSYAGKISLQVMVAKDVIPDPELLVKCFQDSFLEMKHSNSIKVNLV</sequence>
<evidence type="ECO:0000256" key="3">
    <source>
        <dbReference type="ARBA" id="ARBA00004771"/>
    </source>
</evidence>
<comment type="similarity">
    <text evidence="8">In the N-terminal section; belongs to the long-chain O-acyltransferase family.</text>
</comment>
<evidence type="ECO:0000256" key="11">
    <source>
        <dbReference type="SAM" id="MobiDB-lite"/>
    </source>
</evidence>
<evidence type="ECO:0000256" key="8">
    <source>
        <dbReference type="ARBA" id="ARBA00024360"/>
    </source>
</evidence>
<comment type="catalytic activity">
    <reaction evidence="10">
        <text>an acyl-CoA + a 1,2-diacyl-sn-glycerol = a triacyl-sn-glycerol + CoA</text>
        <dbReference type="Rhea" id="RHEA:10868"/>
        <dbReference type="ChEBI" id="CHEBI:17815"/>
        <dbReference type="ChEBI" id="CHEBI:57287"/>
        <dbReference type="ChEBI" id="CHEBI:58342"/>
        <dbReference type="ChEBI" id="CHEBI:64615"/>
        <dbReference type="EC" id="2.3.1.20"/>
    </reaction>
</comment>
<gene>
    <name evidence="15" type="primary">LOC110795372</name>
</gene>
<name>A0ABM3QIC2_SPIOL</name>
<evidence type="ECO:0000256" key="4">
    <source>
        <dbReference type="ARBA" id="ARBA00005189"/>
    </source>
</evidence>
<dbReference type="InterPro" id="IPR023213">
    <property type="entry name" value="CAT-like_dom_sf"/>
</dbReference>
<reference evidence="15" key="2">
    <citation type="submission" date="2025-08" db="UniProtKB">
        <authorList>
            <consortium name="RefSeq"/>
        </authorList>
    </citation>
    <scope>IDENTIFICATION</scope>
    <source>
        <tissue evidence="15">Leaf</tissue>
    </source>
</reference>
<keyword evidence="5" id="KW-0808">Transferase</keyword>
<dbReference type="Pfam" id="PF03007">
    <property type="entry name" value="WS_DGAT_cat"/>
    <property type="match status" value="1"/>
</dbReference>
<evidence type="ECO:0000256" key="10">
    <source>
        <dbReference type="ARBA" id="ARBA00048109"/>
    </source>
</evidence>
<evidence type="ECO:0000256" key="2">
    <source>
        <dbReference type="ARBA" id="ARBA00004586"/>
    </source>
</evidence>
<keyword evidence="7" id="KW-0012">Acyltransferase</keyword>